<dbReference type="Pfam" id="PF10263">
    <property type="entry name" value="SprT-like"/>
    <property type="match status" value="1"/>
</dbReference>
<dbReference type="AlphaFoldDB" id="A0A177ARB2"/>
<accession>A0A177ARB2</accession>
<feature type="domain" description="SprT-like" evidence="1">
    <location>
        <begin position="164"/>
        <end position="325"/>
    </location>
</feature>
<dbReference type="InterPro" id="IPR006640">
    <property type="entry name" value="SprT-like_domain"/>
</dbReference>
<name>A0A177ARB2_9BILA</name>
<dbReference type="PANTHER" id="PTHR23099:SF0">
    <property type="entry name" value="GERM CELL NUCLEAR ACIDIC PROTEIN"/>
    <property type="match status" value="1"/>
</dbReference>
<proteinExistence type="predicted"/>
<dbReference type="PANTHER" id="PTHR23099">
    <property type="entry name" value="TRANSCRIPTIONAL REGULATOR"/>
    <property type="match status" value="1"/>
</dbReference>
<comment type="caution">
    <text evidence="2">The sequence shown here is derived from an EMBL/GenBank/DDBJ whole genome shotgun (WGS) entry which is preliminary data.</text>
</comment>
<dbReference type="GO" id="GO:0005634">
    <property type="term" value="C:nucleus"/>
    <property type="evidence" value="ECO:0007669"/>
    <property type="project" value="TreeGrafter"/>
</dbReference>
<organism evidence="2 3">
    <name type="scientific">Intoshia linei</name>
    <dbReference type="NCBI Taxonomy" id="1819745"/>
    <lineage>
        <taxon>Eukaryota</taxon>
        <taxon>Metazoa</taxon>
        <taxon>Spiralia</taxon>
        <taxon>Lophotrochozoa</taxon>
        <taxon>Mesozoa</taxon>
        <taxon>Orthonectida</taxon>
        <taxon>Rhopaluridae</taxon>
        <taxon>Intoshia</taxon>
    </lineage>
</organism>
<sequence length="382" mass="44732">SSFIVSNDYVSYELNNDSEDESILDSINLSIDSCNIVDETSLEKSLYSFIVPDNYISFDDKSIPLTVNVDEKTESEDDSLRETKKNKIYFSMYDNEKEPKIDKILKEKETDTSIRYEKFKNKLASDKISTPKMKDNLEYRIDCEYIESLSNETKLKKSWITDRKLITEKCIYIYNKWIFQINNLSSLLSTSWNKRLIKTSGRCIGKKNVKCGEKIITCHIELSCKVCDSPDRIRDTLLHEMCHGAVFLIDKDIHHGHGHLWKKYVIKSKSVFSKIPVVETCHSYAINYKFYYRCENCQLQEGRFKRNLKVENGGCSKCNGKIVVLIEEKKNKKNLIKFEPRKISSFAQYVKENYSTIKTRNEKSHKDVMKQLSEMFNKNKPK</sequence>
<protein>
    <submittedName>
        <fullName evidence="2">HMG box-containing protein C19G7.04</fullName>
    </submittedName>
</protein>
<dbReference type="Proteomes" id="UP000078046">
    <property type="component" value="Unassembled WGS sequence"/>
</dbReference>
<feature type="non-terminal residue" evidence="2">
    <location>
        <position position="1"/>
    </location>
</feature>
<evidence type="ECO:0000259" key="1">
    <source>
        <dbReference type="SMART" id="SM00731"/>
    </source>
</evidence>
<dbReference type="OrthoDB" id="20772at2759"/>
<gene>
    <name evidence="2" type="ORF">A3Q56_07933</name>
</gene>
<dbReference type="GO" id="GO:0006974">
    <property type="term" value="P:DNA damage response"/>
    <property type="evidence" value="ECO:0007669"/>
    <property type="project" value="UniProtKB-ARBA"/>
</dbReference>
<dbReference type="SMART" id="SM00731">
    <property type="entry name" value="SprT"/>
    <property type="match status" value="1"/>
</dbReference>
<reference evidence="2 3" key="1">
    <citation type="submission" date="2016-04" db="EMBL/GenBank/DDBJ databases">
        <title>The genome of Intoshia linei affirms orthonectids as highly simplified spiralians.</title>
        <authorList>
            <person name="Mikhailov K.V."/>
            <person name="Slusarev G.S."/>
            <person name="Nikitin M.A."/>
            <person name="Logacheva M.D."/>
            <person name="Penin A."/>
            <person name="Aleoshin V."/>
            <person name="Panchin Y.V."/>
        </authorList>
    </citation>
    <scope>NUCLEOTIDE SEQUENCE [LARGE SCALE GENOMIC DNA]</scope>
    <source>
        <strain evidence="2">Intl2013</strain>
        <tissue evidence="2">Whole animal</tissue>
    </source>
</reference>
<evidence type="ECO:0000313" key="3">
    <source>
        <dbReference type="Proteomes" id="UP000078046"/>
    </source>
</evidence>
<evidence type="ECO:0000313" key="2">
    <source>
        <dbReference type="EMBL" id="OAF64360.1"/>
    </source>
</evidence>
<dbReference type="EMBL" id="LWCA01001896">
    <property type="protein sequence ID" value="OAF64360.1"/>
    <property type="molecule type" value="Genomic_DNA"/>
</dbReference>
<keyword evidence="3" id="KW-1185">Reference proteome</keyword>